<sequence>MNYVTDVNLLADKRVLLTDEWLYVKGCEDMYAIRDCALSWNQRAKVSEVNALLAHSNNLHIGDYVSEVNALLAHSNNLHIGDY</sequence>
<protein>
    <submittedName>
        <fullName evidence="1">Uncharacterized protein</fullName>
    </submittedName>
</protein>
<gene>
    <name evidence="1" type="ORF">Prudu_009163</name>
</gene>
<accession>A0A4Y1R5M3</accession>
<name>A0A4Y1R5M3_PRUDU</name>
<proteinExistence type="predicted"/>
<feature type="non-terminal residue" evidence="1">
    <location>
        <position position="83"/>
    </location>
</feature>
<dbReference type="AlphaFoldDB" id="A0A4Y1R5M3"/>
<organism evidence="1">
    <name type="scientific">Prunus dulcis</name>
    <name type="common">Almond</name>
    <name type="synonym">Amygdalus dulcis</name>
    <dbReference type="NCBI Taxonomy" id="3755"/>
    <lineage>
        <taxon>Eukaryota</taxon>
        <taxon>Viridiplantae</taxon>
        <taxon>Streptophyta</taxon>
        <taxon>Embryophyta</taxon>
        <taxon>Tracheophyta</taxon>
        <taxon>Spermatophyta</taxon>
        <taxon>Magnoliopsida</taxon>
        <taxon>eudicotyledons</taxon>
        <taxon>Gunneridae</taxon>
        <taxon>Pentapetalae</taxon>
        <taxon>rosids</taxon>
        <taxon>fabids</taxon>
        <taxon>Rosales</taxon>
        <taxon>Rosaceae</taxon>
        <taxon>Amygdaloideae</taxon>
        <taxon>Amygdaleae</taxon>
        <taxon>Prunus</taxon>
    </lineage>
</organism>
<reference evidence="1" key="1">
    <citation type="journal article" date="2019" name="Science">
        <title>Mutation of a bHLH transcription factor allowed almond domestication.</title>
        <authorList>
            <person name="Sanchez-Perez R."/>
            <person name="Pavan S."/>
            <person name="Mazzeo R."/>
            <person name="Moldovan C."/>
            <person name="Aiese Cigliano R."/>
            <person name="Del Cueto J."/>
            <person name="Ricciardi F."/>
            <person name="Lotti C."/>
            <person name="Ricciardi L."/>
            <person name="Dicenta F."/>
            <person name="Lopez-Marques R.L."/>
            <person name="Lindberg Moller B."/>
        </authorList>
    </citation>
    <scope>NUCLEOTIDE SEQUENCE</scope>
</reference>
<evidence type="ECO:0000313" key="1">
    <source>
        <dbReference type="EMBL" id="BBG99460.1"/>
    </source>
</evidence>
<dbReference type="EMBL" id="AP019299">
    <property type="protein sequence ID" value="BBG99460.1"/>
    <property type="molecule type" value="Genomic_DNA"/>
</dbReference>